<dbReference type="Proteomes" id="UP000023430">
    <property type="component" value="Unassembled WGS sequence"/>
</dbReference>
<dbReference type="RefSeq" id="WP_043771816.1">
    <property type="nucleotide sequence ID" value="NZ_JAME01000018.1"/>
</dbReference>
<feature type="transmembrane region" description="Helical" evidence="1">
    <location>
        <begin position="657"/>
        <end position="675"/>
    </location>
</feature>
<feature type="transmembrane region" description="Helical" evidence="1">
    <location>
        <begin position="12"/>
        <end position="31"/>
    </location>
</feature>
<feature type="transmembrane region" description="Helical" evidence="1">
    <location>
        <begin position="38"/>
        <end position="57"/>
    </location>
</feature>
<dbReference type="SUPFAM" id="SSF52317">
    <property type="entry name" value="Class I glutamine amidotransferase-like"/>
    <property type="match status" value="1"/>
</dbReference>
<comment type="caution">
    <text evidence="2">The sequence shown here is derived from an EMBL/GenBank/DDBJ whole genome shotgun (WGS) entry which is preliminary data.</text>
</comment>
<sequence>MNGTLVFDPLLPWAAIAALGGVALLGVALALWRGLSGWALRALAGAVLVAALSQPSWQVEDRAPLTDIVLMVEDRSASQRLADRAETTDAAAEELAAEIAERPNTELRRIEVGDGEENAGTLLMTAVSEALAEEPQARIAGIVLLSDGRVHDLDRAPDLPAPMHLVMTGREDDWDRRLIVENAPAFAILDEPVTLTVRVEDEGAPPPAEETTIDISVDGAEPQTFTIPIGQSFDLPITLPHGGLNVIQFSVPEAEGEITARNNTALVQINGVRDRLRVLLVSGEPHAGGRTWRNLLKSDSSVDLVHFTILRPPEKQDGVPVNELSLIAFPTRELFLEKIDDFDLIIFDRYKRRGILPSIYLDNVRQYVENGGAVLVAAGPDFASADSLYRSPLGEIMPAAPTARVVEEAYRPTITDLGHRHPVTAGLAGEETWGRWLRQVDLSPSEAGDVVMSGVDGRPLLILDRVGEGRVSLMGSDQAWLWSRGYEGGGPQLDLLRRLAHWMMKEPELEEETLLAEPTGQSMRIIRRTLGDSVGPVTITRPDGETEEVTLEETSPGRFEAVYEGPEIGLYRLREGEQSAVVGLGPAAPRELEQTIATGELLEPVLAPARGGVVRLEDGVPDLREVSPGRPAAGRGWIGLTARDAYETMDVTQVPALPAWLVLMLASGLIVGAWLREGR</sequence>
<dbReference type="STRING" id="1449351.RISW2_06550"/>
<dbReference type="Gene3D" id="3.40.50.880">
    <property type="match status" value="1"/>
</dbReference>
<keyword evidence="1" id="KW-0812">Transmembrane</keyword>
<organism evidence="2 3">
    <name type="scientific">Roseivivax isoporae LMG 25204</name>
    <dbReference type="NCBI Taxonomy" id="1449351"/>
    <lineage>
        <taxon>Bacteria</taxon>
        <taxon>Pseudomonadati</taxon>
        <taxon>Pseudomonadota</taxon>
        <taxon>Alphaproteobacteria</taxon>
        <taxon>Rhodobacterales</taxon>
        <taxon>Roseobacteraceae</taxon>
        <taxon>Roseivivax</taxon>
    </lineage>
</organism>
<evidence type="ECO:0000313" key="2">
    <source>
        <dbReference type="EMBL" id="ETX28544.1"/>
    </source>
</evidence>
<keyword evidence="1" id="KW-0472">Membrane</keyword>
<evidence type="ECO:0000313" key="3">
    <source>
        <dbReference type="Proteomes" id="UP000023430"/>
    </source>
</evidence>
<evidence type="ECO:0000256" key="1">
    <source>
        <dbReference type="SAM" id="Phobius"/>
    </source>
</evidence>
<keyword evidence="1" id="KW-1133">Transmembrane helix</keyword>
<gene>
    <name evidence="2" type="ORF">RISW2_06550</name>
</gene>
<accession>X7F913</accession>
<name>X7F913_9RHOB</name>
<protein>
    <submittedName>
        <fullName evidence="2">Membrane protein</fullName>
    </submittedName>
</protein>
<dbReference type="PANTHER" id="PTHR37947">
    <property type="entry name" value="BLL2462 PROTEIN"/>
    <property type="match status" value="1"/>
</dbReference>
<dbReference type="EMBL" id="JAME01000018">
    <property type="protein sequence ID" value="ETX28544.1"/>
    <property type="molecule type" value="Genomic_DNA"/>
</dbReference>
<dbReference type="PATRIC" id="fig|1449351.3.peg.2610"/>
<reference evidence="2 3" key="1">
    <citation type="submission" date="2014-01" db="EMBL/GenBank/DDBJ databases">
        <title>Roseivivax isoporae LMG 25204 Genome Sequencing.</title>
        <authorList>
            <person name="Lai Q."/>
            <person name="Li G."/>
            <person name="Shao Z."/>
        </authorList>
    </citation>
    <scope>NUCLEOTIDE SEQUENCE [LARGE SCALE GENOMIC DNA]</scope>
    <source>
        <strain evidence="2 3">LMG 25204</strain>
    </source>
</reference>
<keyword evidence="3" id="KW-1185">Reference proteome</keyword>
<dbReference type="InterPro" id="IPR029062">
    <property type="entry name" value="Class_I_gatase-like"/>
</dbReference>
<dbReference type="OrthoDB" id="9769144at2"/>
<dbReference type="eggNOG" id="COG5426">
    <property type="taxonomic scope" value="Bacteria"/>
</dbReference>
<dbReference type="PANTHER" id="PTHR37947:SF1">
    <property type="entry name" value="BLL2462 PROTEIN"/>
    <property type="match status" value="1"/>
</dbReference>
<dbReference type="AlphaFoldDB" id="X7F913"/>
<proteinExistence type="predicted"/>